<dbReference type="KEGG" id="rga:RGR602_CH03449"/>
<dbReference type="InterPro" id="IPR005545">
    <property type="entry name" value="YCII"/>
</dbReference>
<dbReference type="EMBL" id="CP006877">
    <property type="protein sequence ID" value="AJD42757.1"/>
    <property type="molecule type" value="Genomic_DNA"/>
</dbReference>
<dbReference type="PANTHER" id="PTHR37828:SF1">
    <property type="entry name" value="YCII-RELATED DOMAIN-CONTAINING PROTEIN"/>
    <property type="match status" value="1"/>
</dbReference>
<feature type="domain" description="YCII-related" evidence="2">
    <location>
        <begin position="1"/>
        <end position="79"/>
    </location>
</feature>
<comment type="similarity">
    <text evidence="1">Belongs to the YciI family.</text>
</comment>
<sequence length="94" mass="10256">MFILALTYVKPNEEADKHMEPHMAWVKEGYAKGWFLASGRKVPRTGGVILAIGSRAEIETCVAADPFIVHGIARYEITEVAVTTVAAGLDILKN</sequence>
<dbReference type="InterPro" id="IPR011008">
    <property type="entry name" value="Dimeric_a/b-barrel"/>
</dbReference>
<organism evidence="3 4">
    <name type="scientific">Rhizobium gallicum bv. gallicum R602sp</name>
    <dbReference type="NCBI Taxonomy" id="1041138"/>
    <lineage>
        <taxon>Bacteria</taxon>
        <taxon>Pseudomonadati</taxon>
        <taxon>Pseudomonadota</taxon>
        <taxon>Alphaproteobacteria</taxon>
        <taxon>Hyphomicrobiales</taxon>
        <taxon>Rhizobiaceae</taxon>
        <taxon>Rhizobium/Agrobacterium group</taxon>
        <taxon>Rhizobium</taxon>
    </lineage>
</organism>
<dbReference type="HOGENOM" id="CLU_110355_6_1_5"/>
<dbReference type="RefSeq" id="WP_039846072.1">
    <property type="nucleotide sequence ID" value="NZ_CP006877.1"/>
</dbReference>
<evidence type="ECO:0000259" key="2">
    <source>
        <dbReference type="Pfam" id="PF03795"/>
    </source>
</evidence>
<protein>
    <submittedName>
        <fullName evidence="3">YciI-related domain-containing protein</fullName>
    </submittedName>
</protein>
<evidence type="ECO:0000313" key="4">
    <source>
        <dbReference type="Proteomes" id="UP000031368"/>
    </source>
</evidence>
<dbReference type="Gene3D" id="3.30.70.1060">
    <property type="entry name" value="Dimeric alpha+beta barrel"/>
    <property type="match status" value="1"/>
</dbReference>
<dbReference type="Pfam" id="PF03795">
    <property type="entry name" value="YCII"/>
    <property type="match status" value="1"/>
</dbReference>
<evidence type="ECO:0000256" key="1">
    <source>
        <dbReference type="ARBA" id="ARBA00007689"/>
    </source>
</evidence>
<gene>
    <name evidence="3" type="ORF">RGR602_CH03449</name>
</gene>
<dbReference type="SUPFAM" id="SSF54909">
    <property type="entry name" value="Dimeric alpha+beta barrel"/>
    <property type="match status" value="1"/>
</dbReference>
<evidence type="ECO:0000313" key="3">
    <source>
        <dbReference type="EMBL" id="AJD42757.1"/>
    </source>
</evidence>
<name>A0A0B4X8C4_9HYPH</name>
<keyword evidence="4" id="KW-1185">Reference proteome</keyword>
<dbReference type="AlphaFoldDB" id="A0A0B4X8C4"/>
<dbReference type="Proteomes" id="UP000031368">
    <property type="component" value="Chromosome"/>
</dbReference>
<dbReference type="PANTHER" id="PTHR37828">
    <property type="entry name" value="GSR2449 PROTEIN"/>
    <property type="match status" value="1"/>
</dbReference>
<proteinExistence type="inferred from homology"/>
<reference evidence="3 4" key="1">
    <citation type="submission" date="2013-11" db="EMBL/GenBank/DDBJ databases">
        <title>Complete genome sequence of Rhizobium gallicum bv. gallicum R602.</title>
        <authorList>
            <person name="Bustos P."/>
            <person name="Santamaria R.I."/>
            <person name="Lozano L."/>
            <person name="Acosta J.L."/>
            <person name="Ormeno-Orrillo E."/>
            <person name="Rogel M.A."/>
            <person name="Romero D."/>
            <person name="Cevallos M.A."/>
            <person name="Martinez-Romero E."/>
            <person name="Gonzalez V."/>
        </authorList>
    </citation>
    <scope>NUCLEOTIDE SEQUENCE [LARGE SCALE GENOMIC DNA]</scope>
    <source>
        <strain evidence="3 4">R602</strain>
    </source>
</reference>
<accession>A0A0B4X8C4</accession>